<evidence type="ECO:0000313" key="6">
    <source>
        <dbReference type="EnsemblMetazoa" id="ACHR008569-PA"/>
    </source>
</evidence>
<evidence type="ECO:0000256" key="3">
    <source>
        <dbReference type="ARBA" id="ARBA00022833"/>
    </source>
</evidence>
<evidence type="ECO:0000256" key="4">
    <source>
        <dbReference type="RuleBase" id="RU110713"/>
    </source>
</evidence>
<evidence type="ECO:0000259" key="5">
    <source>
        <dbReference type="PROSITE" id="PS51792"/>
    </source>
</evidence>
<dbReference type="PROSITE" id="PS51792">
    <property type="entry name" value="YIPPEE"/>
    <property type="match status" value="1"/>
</dbReference>
<dbReference type="InterPro" id="IPR039058">
    <property type="entry name" value="Yippee_fam"/>
</dbReference>
<dbReference type="STRING" id="43041.A0A182KCT2"/>
<organism evidence="6 7">
    <name type="scientific">Anopheles christyi</name>
    <dbReference type="NCBI Taxonomy" id="43041"/>
    <lineage>
        <taxon>Eukaryota</taxon>
        <taxon>Metazoa</taxon>
        <taxon>Ecdysozoa</taxon>
        <taxon>Arthropoda</taxon>
        <taxon>Hexapoda</taxon>
        <taxon>Insecta</taxon>
        <taxon>Pterygota</taxon>
        <taxon>Neoptera</taxon>
        <taxon>Endopterygota</taxon>
        <taxon>Diptera</taxon>
        <taxon>Nematocera</taxon>
        <taxon>Culicoidea</taxon>
        <taxon>Culicidae</taxon>
        <taxon>Anophelinae</taxon>
        <taxon>Anopheles</taxon>
    </lineage>
</organism>
<accession>A0A182KCT2</accession>
<comment type="similarity">
    <text evidence="1 4">Belongs to the yippee family.</text>
</comment>
<feature type="domain" description="Yippee" evidence="5">
    <location>
        <begin position="13"/>
        <end position="105"/>
    </location>
</feature>
<sequence>MGKVFLEHINGKQLYNCANCNTNLTNMRELLSTRFIGHTGPAILFNRVVNLKFSEPKNREMLTGQHAVREVECKNCKAKLGWVYECAKEQIQRRKVSSEYIFFVD</sequence>
<dbReference type="EnsemblMetazoa" id="ACHR008569-RA">
    <property type="protein sequence ID" value="ACHR008569-PA"/>
    <property type="gene ID" value="ACHR008569"/>
</dbReference>
<keyword evidence="7" id="KW-1185">Reference proteome</keyword>
<dbReference type="InterPro" id="IPR034751">
    <property type="entry name" value="Yippee"/>
</dbReference>
<evidence type="ECO:0000256" key="1">
    <source>
        <dbReference type="ARBA" id="ARBA00005613"/>
    </source>
</evidence>
<reference evidence="6" key="2">
    <citation type="submission" date="2020-05" db="UniProtKB">
        <authorList>
            <consortium name="EnsemblMetazoa"/>
        </authorList>
    </citation>
    <scope>IDENTIFICATION</scope>
    <source>
        <strain evidence="6">ACHKN1017</strain>
    </source>
</reference>
<reference evidence="7" key="1">
    <citation type="submission" date="2013-03" db="EMBL/GenBank/DDBJ databases">
        <title>The Genome Sequence of Anopheles christyi ACHKN1017.</title>
        <authorList>
            <consortium name="The Broad Institute Genomics Platform"/>
            <person name="Neafsey D.E."/>
            <person name="Besansky N."/>
            <person name="Walker B."/>
            <person name="Young S.K."/>
            <person name="Zeng Q."/>
            <person name="Gargeya S."/>
            <person name="Fitzgerald M."/>
            <person name="Haas B."/>
            <person name="Abouelleil A."/>
            <person name="Allen A.W."/>
            <person name="Alvarado L."/>
            <person name="Arachchi H.M."/>
            <person name="Berlin A.M."/>
            <person name="Chapman S.B."/>
            <person name="Gainer-Dewar J."/>
            <person name="Goldberg J."/>
            <person name="Griggs A."/>
            <person name="Gujja S."/>
            <person name="Hansen M."/>
            <person name="Howarth C."/>
            <person name="Imamovic A."/>
            <person name="Ireland A."/>
            <person name="Larimer J."/>
            <person name="McCowan C."/>
            <person name="Murphy C."/>
            <person name="Pearson M."/>
            <person name="Poon T.W."/>
            <person name="Priest M."/>
            <person name="Roberts A."/>
            <person name="Saif S."/>
            <person name="Shea T."/>
            <person name="Sisk P."/>
            <person name="Sykes S."/>
            <person name="Wortman J."/>
            <person name="Nusbaum C."/>
            <person name="Birren B."/>
        </authorList>
    </citation>
    <scope>NUCLEOTIDE SEQUENCE [LARGE SCALE GENOMIC DNA]</scope>
    <source>
        <strain evidence="7">ACHKN1017</strain>
    </source>
</reference>
<dbReference type="GO" id="GO:0046872">
    <property type="term" value="F:metal ion binding"/>
    <property type="evidence" value="ECO:0007669"/>
    <property type="project" value="UniProtKB-KW"/>
</dbReference>
<dbReference type="VEuPathDB" id="VectorBase:ACHR008569"/>
<keyword evidence="2" id="KW-0479">Metal-binding</keyword>
<keyword evidence="3" id="KW-0862">Zinc</keyword>
<evidence type="ECO:0000256" key="2">
    <source>
        <dbReference type="ARBA" id="ARBA00022723"/>
    </source>
</evidence>
<name>A0A182KCT2_9DIPT</name>
<dbReference type="PANTHER" id="PTHR13848">
    <property type="entry name" value="PROTEIN YIPPEE-LIKE CG15309-RELATED"/>
    <property type="match status" value="1"/>
</dbReference>
<protein>
    <recommendedName>
        <fullName evidence="4">Protein yippee-like</fullName>
    </recommendedName>
</protein>
<dbReference type="InterPro" id="IPR004910">
    <property type="entry name" value="Yippee/Mis18/Cereblon"/>
</dbReference>
<dbReference type="Pfam" id="PF03226">
    <property type="entry name" value="Yippee-Mis18"/>
    <property type="match status" value="1"/>
</dbReference>
<dbReference type="Proteomes" id="UP000075881">
    <property type="component" value="Unassembled WGS sequence"/>
</dbReference>
<proteinExistence type="inferred from homology"/>
<dbReference type="AlphaFoldDB" id="A0A182KCT2"/>
<evidence type="ECO:0000313" key="7">
    <source>
        <dbReference type="Proteomes" id="UP000075881"/>
    </source>
</evidence>